<reference evidence="2 3" key="1">
    <citation type="submission" date="2023-06" db="EMBL/GenBank/DDBJ databases">
        <title>Pelomonas sp. PFR6 16S ribosomal RNA gene Genome sequencing and assembly.</title>
        <authorList>
            <person name="Woo H."/>
        </authorList>
    </citation>
    <scope>NUCLEOTIDE SEQUENCE [LARGE SCALE GENOMIC DNA]</scope>
    <source>
        <strain evidence="2 3">PFR6</strain>
    </source>
</reference>
<organism evidence="2 3">
    <name type="scientific">Roseateles violae</name>
    <dbReference type="NCBI Taxonomy" id="3058042"/>
    <lineage>
        <taxon>Bacteria</taxon>
        <taxon>Pseudomonadati</taxon>
        <taxon>Pseudomonadota</taxon>
        <taxon>Betaproteobacteria</taxon>
        <taxon>Burkholderiales</taxon>
        <taxon>Sphaerotilaceae</taxon>
        <taxon>Roseateles</taxon>
    </lineage>
</organism>
<dbReference type="Proteomes" id="UP001228044">
    <property type="component" value="Unassembled WGS sequence"/>
</dbReference>
<sequence>MAGRIRRAVLIALSLASAVAAAQEKTAAGQWGGSVSLQSDQRYRGISLSDERPQAQASLGYDGVSGWYGGALLGRARFDAYRQSTMLLGYLGRVGPLATDLDAEAGLLLSHFASENAYDYGELYAGLIAPRWRLRLHLSPDYFGRDMRSLYADLELNRPLDAAWQLFAHLGVLQGLGGSAVHAHDTQADLRLGAAWRHGAYELQLSWVGVQRGGPYAAAYEQQRSTAVLGLLISF</sequence>
<protein>
    <submittedName>
        <fullName evidence="2">TorF family putative porin</fullName>
    </submittedName>
</protein>
<dbReference type="RefSeq" id="WP_290358182.1">
    <property type="nucleotide sequence ID" value="NZ_JAUHHC010000002.1"/>
</dbReference>
<dbReference type="EMBL" id="JAUHHC010000002">
    <property type="protein sequence ID" value="MDN3919857.1"/>
    <property type="molecule type" value="Genomic_DNA"/>
</dbReference>
<evidence type="ECO:0000313" key="2">
    <source>
        <dbReference type="EMBL" id="MDN3919857.1"/>
    </source>
</evidence>
<evidence type="ECO:0000313" key="3">
    <source>
        <dbReference type="Proteomes" id="UP001228044"/>
    </source>
</evidence>
<feature type="signal peptide" evidence="1">
    <location>
        <begin position="1"/>
        <end position="22"/>
    </location>
</feature>
<keyword evidence="1" id="KW-0732">Signal</keyword>
<name>A0ABT8DN94_9BURK</name>
<comment type="caution">
    <text evidence="2">The sequence shown here is derived from an EMBL/GenBank/DDBJ whole genome shotgun (WGS) entry which is preliminary data.</text>
</comment>
<feature type="chain" id="PRO_5045527053" evidence="1">
    <location>
        <begin position="23"/>
        <end position="235"/>
    </location>
</feature>
<proteinExistence type="predicted"/>
<evidence type="ECO:0000256" key="1">
    <source>
        <dbReference type="SAM" id="SignalP"/>
    </source>
</evidence>
<accession>A0ABT8DN94</accession>
<dbReference type="InterPro" id="IPR010239">
    <property type="entry name" value="CHP02001"/>
</dbReference>
<dbReference type="NCBIfam" id="TIGR02001">
    <property type="entry name" value="gcw_chp"/>
    <property type="match status" value="1"/>
</dbReference>
<keyword evidence="3" id="KW-1185">Reference proteome</keyword>
<gene>
    <name evidence="2" type="ORF">QWJ38_06135</name>
</gene>
<dbReference type="Pfam" id="PF09694">
    <property type="entry name" value="Gcw_chp"/>
    <property type="match status" value="1"/>
</dbReference>